<dbReference type="OrthoDB" id="67297at2"/>
<feature type="domain" description="NADAR" evidence="3">
    <location>
        <begin position="39"/>
        <end position="185"/>
    </location>
</feature>
<dbReference type="KEGG" id="rdp:RD2015_4490"/>
<evidence type="ECO:0000313" key="5">
    <source>
        <dbReference type="Proteomes" id="UP000060699"/>
    </source>
</evidence>
<organism evidence="4 5">
    <name type="scientific">Roseateles depolymerans</name>
    <dbReference type="NCBI Taxonomy" id="76731"/>
    <lineage>
        <taxon>Bacteria</taxon>
        <taxon>Pseudomonadati</taxon>
        <taxon>Pseudomonadota</taxon>
        <taxon>Betaproteobacteria</taxon>
        <taxon>Burkholderiales</taxon>
        <taxon>Sphaerotilaceae</taxon>
        <taxon>Roseateles</taxon>
    </lineage>
</organism>
<name>A0A0U3N0V4_9BURK</name>
<reference evidence="4 5" key="1">
    <citation type="submission" date="2015-12" db="EMBL/GenBank/DDBJ databases">
        <title>Complete genome of Roseateles depolymerans KCTC 42856.</title>
        <authorList>
            <person name="Kim K.M."/>
        </authorList>
    </citation>
    <scope>NUCLEOTIDE SEQUENCE [LARGE SCALE GENOMIC DNA]</scope>
    <source>
        <strain evidence="4 5">KCTC 42856</strain>
    </source>
</reference>
<proteinExistence type="predicted"/>
<accession>A0A0U3N0V4</accession>
<dbReference type="Proteomes" id="UP000060699">
    <property type="component" value="Chromosome"/>
</dbReference>
<dbReference type="Pfam" id="PF08719">
    <property type="entry name" value="NADAR"/>
    <property type="match status" value="1"/>
</dbReference>
<gene>
    <name evidence="4" type="ORF">RD2015_4490</name>
</gene>
<dbReference type="STRING" id="76731.RD2015_4490"/>
<evidence type="ECO:0000259" key="3">
    <source>
        <dbReference type="Pfam" id="PF08719"/>
    </source>
</evidence>
<evidence type="ECO:0000256" key="1">
    <source>
        <dbReference type="ARBA" id="ARBA00000022"/>
    </source>
</evidence>
<dbReference type="EMBL" id="CP013729">
    <property type="protein sequence ID" value="ALV08931.1"/>
    <property type="molecule type" value="Genomic_DNA"/>
</dbReference>
<comment type="catalytic activity">
    <reaction evidence="2">
        <text>2,5-diamino-6-hydroxy-4-(5-phosphoribosylamino)-pyrimidine + H2O = 2,5,6-triamino-4-hydroxypyrimidine + D-ribose 5-phosphate</text>
        <dbReference type="Rhea" id="RHEA:23436"/>
        <dbReference type="ChEBI" id="CHEBI:15377"/>
        <dbReference type="ChEBI" id="CHEBI:58614"/>
        <dbReference type="ChEBI" id="CHEBI:78346"/>
        <dbReference type="ChEBI" id="CHEBI:137796"/>
    </reaction>
</comment>
<protein>
    <recommendedName>
        <fullName evidence="3">NADAR domain-containing protein</fullName>
    </recommendedName>
</protein>
<dbReference type="CDD" id="cd15457">
    <property type="entry name" value="NADAR"/>
    <property type="match status" value="1"/>
</dbReference>
<dbReference type="SUPFAM" id="SSF143990">
    <property type="entry name" value="YbiA-like"/>
    <property type="match status" value="1"/>
</dbReference>
<dbReference type="Gene3D" id="1.10.357.40">
    <property type="entry name" value="YbiA-like"/>
    <property type="match status" value="1"/>
</dbReference>
<dbReference type="RefSeq" id="WP_058936796.1">
    <property type="nucleotide sequence ID" value="NZ_CP013729.1"/>
</dbReference>
<keyword evidence="5" id="KW-1185">Reference proteome</keyword>
<dbReference type="PATRIC" id="fig|76731.3.peg.4599"/>
<dbReference type="InterPro" id="IPR037238">
    <property type="entry name" value="YbiA-like_sf"/>
</dbReference>
<evidence type="ECO:0000256" key="2">
    <source>
        <dbReference type="ARBA" id="ARBA00000751"/>
    </source>
</evidence>
<dbReference type="AlphaFoldDB" id="A0A0U3N0V4"/>
<evidence type="ECO:0000313" key="4">
    <source>
        <dbReference type="EMBL" id="ALV08931.1"/>
    </source>
</evidence>
<comment type="catalytic activity">
    <reaction evidence="1">
        <text>5-amino-6-(5-phospho-D-ribosylamino)uracil + H2O = 5,6-diaminouracil + D-ribose 5-phosphate</text>
        <dbReference type="Rhea" id="RHEA:55020"/>
        <dbReference type="ChEBI" id="CHEBI:15377"/>
        <dbReference type="ChEBI" id="CHEBI:46252"/>
        <dbReference type="ChEBI" id="CHEBI:58453"/>
        <dbReference type="ChEBI" id="CHEBI:78346"/>
    </reaction>
</comment>
<dbReference type="InterPro" id="IPR012816">
    <property type="entry name" value="NADAR"/>
</dbReference>
<dbReference type="NCBIfam" id="TIGR02464">
    <property type="entry name" value="ribofla_fusion"/>
    <property type="match status" value="1"/>
</dbReference>
<sequence>MTDLLNVRSIDDLKRALDAGAAPSYLLFWGHRPSADGAIGKSCFSQWFEASFEVEGQRYPTAEHFMMAEKARVFGDLETRASILSARSPDEAKTLGRRVKGFDDATWDQSRFDIVVRANEAKFSQNPGFQAFLLGTGDRVLVEASPVDPIWGIGVAANDERALQPHQWRGLNLLGFALMEVRARLAAG</sequence>